<dbReference type="AlphaFoldDB" id="A0A1F6VES1"/>
<name>A0A1F6VES1_9BACT</name>
<feature type="coiled-coil region" evidence="1">
    <location>
        <begin position="207"/>
        <end position="259"/>
    </location>
</feature>
<comment type="caution">
    <text evidence="3">The sequence shown here is derived from an EMBL/GenBank/DDBJ whole genome shotgun (WGS) entry which is preliminary data.</text>
</comment>
<organism evidence="3 4">
    <name type="scientific">Candidatus Nomurabacteria bacterium RIFCSPHIGHO2_01_FULL_42_15</name>
    <dbReference type="NCBI Taxonomy" id="1801742"/>
    <lineage>
        <taxon>Bacteria</taxon>
        <taxon>Candidatus Nomuraibacteriota</taxon>
    </lineage>
</organism>
<gene>
    <name evidence="3" type="ORF">A2738_02740</name>
</gene>
<evidence type="ECO:0000256" key="2">
    <source>
        <dbReference type="SAM" id="MobiDB-lite"/>
    </source>
</evidence>
<feature type="region of interest" description="Disordered" evidence="2">
    <location>
        <begin position="286"/>
        <end position="311"/>
    </location>
</feature>
<evidence type="ECO:0000256" key="1">
    <source>
        <dbReference type="SAM" id="Coils"/>
    </source>
</evidence>
<dbReference type="Proteomes" id="UP000178235">
    <property type="component" value="Unassembled WGS sequence"/>
</dbReference>
<proteinExistence type="predicted"/>
<keyword evidence="1" id="KW-0175">Coiled coil</keyword>
<reference evidence="3 4" key="1">
    <citation type="journal article" date="2016" name="Nat. Commun.">
        <title>Thousands of microbial genomes shed light on interconnected biogeochemical processes in an aquifer system.</title>
        <authorList>
            <person name="Anantharaman K."/>
            <person name="Brown C.T."/>
            <person name="Hug L.A."/>
            <person name="Sharon I."/>
            <person name="Castelle C.J."/>
            <person name="Probst A.J."/>
            <person name="Thomas B.C."/>
            <person name="Singh A."/>
            <person name="Wilkins M.J."/>
            <person name="Karaoz U."/>
            <person name="Brodie E.L."/>
            <person name="Williams K.H."/>
            <person name="Hubbard S.S."/>
            <person name="Banfield J.F."/>
        </authorList>
    </citation>
    <scope>NUCLEOTIDE SEQUENCE [LARGE SCALE GENOMIC DNA]</scope>
</reference>
<accession>A0A1F6VES1</accession>
<evidence type="ECO:0000313" key="4">
    <source>
        <dbReference type="Proteomes" id="UP000178235"/>
    </source>
</evidence>
<feature type="compositionally biased region" description="Basic and acidic residues" evidence="2">
    <location>
        <begin position="183"/>
        <end position="201"/>
    </location>
</feature>
<sequence length="440" mass="49718">MSEPNPQPPKNSTAKLEARPFDTVSNFTELYALLDKTAIGKSISHRIMTIIIDSKKFNPQRRFIAYTRFMTTLVDPAIRDAVNRLLITQDPVLSEIQHKETEKAERETSETFIRETTTQHIKNLEGKKADKWGEYMDQTLNDANKIDSDHPGFLAALSTAYEELLKTTGKSVLETKPVKRPKKNENESPEPKATSEIKTEKGEEEVIARLEKVIANVTKALEESRIARKLENHLLADLEKELVKLQEAEKEEINKQKKEPEVQKEDAGTEEILTDWKETIAVDTTKVVEPNTPEAGDKNEESSKSTEEMSTPEKIGNCFVEYCKNADNLAEFNVKSFGRSVAKILSEVNVKTIYRPINAQETYFGGRKSEASDMKAILVSIGGENYLLPYPLSVKEFDTLEDLFKFGADSSSPDKIQKIIPAEMAKKGKRWEVKTMGQLN</sequence>
<dbReference type="EMBL" id="MFTS01000005">
    <property type="protein sequence ID" value="OGI68079.1"/>
    <property type="molecule type" value="Genomic_DNA"/>
</dbReference>
<feature type="region of interest" description="Disordered" evidence="2">
    <location>
        <begin position="175"/>
        <end position="201"/>
    </location>
</feature>
<protein>
    <submittedName>
        <fullName evidence="3">Uncharacterized protein</fullName>
    </submittedName>
</protein>
<evidence type="ECO:0000313" key="3">
    <source>
        <dbReference type="EMBL" id="OGI68079.1"/>
    </source>
</evidence>
<feature type="compositionally biased region" description="Basic and acidic residues" evidence="2">
    <location>
        <begin position="295"/>
        <end position="307"/>
    </location>
</feature>